<dbReference type="InterPro" id="IPR001227">
    <property type="entry name" value="Ac_transferase_dom_sf"/>
</dbReference>
<dbReference type="PANTHER" id="PTHR42681">
    <property type="entry name" value="MALONYL-COA-ACYL CARRIER PROTEIN TRANSACYLASE, MITOCHONDRIAL"/>
    <property type="match status" value="1"/>
</dbReference>
<dbReference type="RefSeq" id="WP_352063023.1">
    <property type="nucleotide sequence ID" value="NZ_JBEPAZ010000004.1"/>
</dbReference>
<feature type="domain" description="Malonyl-CoA:ACP transacylase (MAT)" evidence="6">
    <location>
        <begin position="6"/>
        <end position="355"/>
    </location>
</feature>
<keyword evidence="2 7" id="KW-0808">Transferase</keyword>
<dbReference type="SMART" id="SM00827">
    <property type="entry name" value="PKS_AT"/>
    <property type="match status" value="1"/>
</dbReference>
<feature type="compositionally biased region" description="Low complexity" evidence="5">
    <location>
        <begin position="324"/>
        <end position="342"/>
    </location>
</feature>
<evidence type="ECO:0000259" key="6">
    <source>
        <dbReference type="SMART" id="SM00827"/>
    </source>
</evidence>
<comment type="catalytic activity">
    <reaction evidence="4">
        <text>holo-[ACP] + malonyl-CoA = malonyl-[ACP] + CoA</text>
        <dbReference type="Rhea" id="RHEA:41792"/>
        <dbReference type="Rhea" id="RHEA-COMP:9623"/>
        <dbReference type="Rhea" id="RHEA-COMP:9685"/>
        <dbReference type="ChEBI" id="CHEBI:57287"/>
        <dbReference type="ChEBI" id="CHEBI:57384"/>
        <dbReference type="ChEBI" id="CHEBI:64479"/>
        <dbReference type="ChEBI" id="CHEBI:78449"/>
        <dbReference type="EC" id="2.3.1.39"/>
    </reaction>
</comment>
<feature type="region of interest" description="Disordered" evidence="5">
    <location>
        <begin position="312"/>
        <end position="357"/>
    </location>
</feature>
<dbReference type="SUPFAM" id="SSF55048">
    <property type="entry name" value="Probable ACP-binding domain of malonyl-CoA ACP transacylase"/>
    <property type="match status" value="1"/>
</dbReference>
<dbReference type="InterPro" id="IPR050858">
    <property type="entry name" value="Mal-CoA-ACP_Trans/PKS_FabD"/>
</dbReference>
<dbReference type="EC" id="2.3.1.39" evidence="1"/>
<proteinExistence type="predicted"/>
<feature type="compositionally biased region" description="Low complexity" evidence="5">
    <location>
        <begin position="440"/>
        <end position="467"/>
    </location>
</feature>
<evidence type="ECO:0000313" key="7">
    <source>
        <dbReference type="EMBL" id="MER6427495.1"/>
    </source>
</evidence>
<dbReference type="NCBIfam" id="TIGR00128">
    <property type="entry name" value="fabD"/>
    <property type="match status" value="1"/>
</dbReference>
<dbReference type="GO" id="GO:0004314">
    <property type="term" value="F:[acyl-carrier-protein] S-malonyltransferase activity"/>
    <property type="evidence" value="ECO:0007669"/>
    <property type="project" value="UniProtKB-EC"/>
</dbReference>
<keyword evidence="8" id="KW-1185">Reference proteome</keyword>
<accession>A0ABV1U1B2</accession>
<protein>
    <recommendedName>
        <fullName evidence="1">[acyl-carrier-protein] S-malonyltransferase</fullName>
        <ecNumber evidence="1">2.3.1.39</ecNumber>
    </recommendedName>
</protein>
<reference evidence="7 8" key="1">
    <citation type="submission" date="2024-06" db="EMBL/GenBank/DDBJ databases">
        <title>The Natural Products Discovery Center: Release of the First 8490 Sequenced Strains for Exploring Actinobacteria Biosynthetic Diversity.</title>
        <authorList>
            <person name="Kalkreuter E."/>
            <person name="Kautsar S.A."/>
            <person name="Yang D."/>
            <person name="Bader C.D."/>
            <person name="Teijaro C.N."/>
            <person name="Fluegel L."/>
            <person name="Davis C.M."/>
            <person name="Simpson J.R."/>
            <person name="Lauterbach L."/>
            <person name="Steele A.D."/>
            <person name="Gui C."/>
            <person name="Meng S."/>
            <person name="Li G."/>
            <person name="Viehrig K."/>
            <person name="Ye F."/>
            <person name="Su P."/>
            <person name="Kiefer A.F."/>
            <person name="Nichols A."/>
            <person name="Cepeda A.J."/>
            <person name="Yan W."/>
            <person name="Fan B."/>
            <person name="Jiang Y."/>
            <person name="Adhikari A."/>
            <person name="Zheng C.-J."/>
            <person name="Schuster L."/>
            <person name="Cowan T.M."/>
            <person name="Smanski M.J."/>
            <person name="Chevrette M.G."/>
            <person name="De Carvalho L.P.S."/>
            <person name="Shen B."/>
        </authorList>
    </citation>
    <scope>NUCLEOTIDE SEQUENCE [LARGE SCALE GENOMIC DNA]</scope>
    <source>
        <strain evidence="7 8">NPDC001166</strain>
    </source>
</reference>
<gene>
    <name evidence="7" type="primary">fabD</name>
    <name evidence="7" type="ORF">ABT272_07070</name>
</gene>
<evidence type="ECO:0000256" key="5">
    <source>
        <dbReference type="SAM" id="MobiDB-lite"/>
    </source>
</evidence>
<keyword evidence="3 7" id="KW-0012">Acyltransferase</keyword>
<name>A0ABV1U1B2_9ACTN</name>
<organism evidence="7 8">
    <name type="scientific">Streptomyces sp. 900105245</name>
    <dbReference type="NCBI Taxonomy" id="3154379"/>
    <lineage>
        <taxon>Bacteria</taxon>
        <taxon>Bacillati</taxon>
        <taxon>Actinomycetota</taxon>
        <taxon>Actinomycetes</taxon>
        <taxon>Kitasatosporales</taxon>
        <taxon>Streptomycetaceae</taxon>
        <taxon>Streptomyces</taxon>
    </lineage>
</organism>
<dbReference type="InterPro" id="IPR016036">
    <property type="entry name" value="Malonyl_transacylase_ACP-bd"/>
</dbReference>
<feature type="region of interest" description="Disordered" evidence="5">
    <location>
        <begin position="426"/>
        <end position="467"/>
    </location>
</feature>
<dbReference type="Gene3D" id="3.40.366.10">
    <property type="entry name" value="Malonyl-Coenzyme A Acyl Carrier Protein, domain 2"/>
    <property type="match status" value="1"/>
</dbReference>
<dbReference type="InterPro" id="IPR016035">
    <property type="entry name" value="Acyl_Trfase/lysoPLipase"/>
</dbReference>
<dbReference type="Pfam" id="PF00698">
    <property type="entry name" value="Acyl_transf_1"/>
    <property type="match status" value="1"/>
</dbReference>
<evidence type="ECO:0000256" key="3">
    <source>
        <dbReference type="ARBA" id="ARBA00023315"/>
    </source>
</evidence>
<evidence type="ECO:0000256" key="2">
    <source>
        <dbReference type="ARBA" id="ARBA00022679"/>
    </source>
</evidence>
<evidence type="ECO:0000256" key="4">
    <source>
        <dbReference type="ARBA" id="ARBA00048462"/>
    </source>
</evidence>
<evidence type="ECO:0000313" key="8">
    <source>
        <dbReference type="Proteomes" id="UP001470023"/>
    </source>
</evidence>
<dbReference type="Gene3D" id="3.30.70.250">
    <property type="entry name" value="Malonyl-CoA ACP transacylase, ACP-binding"/>
    <property type="match status" value="1"/>
</dbReference>
<dbReference type="PANTHER" id="PTHR42681:SF1">
    <property type="entry name" value="MALONYL-COA-ACYL CARRIER PROTEIN TRANSACYLASE, MITOCHONDRIAL"/>
    <property type="match status" value="1"/>
</dbReference>
<comment type="caution">
    <text evidence="7">The sequence shown here is derived from an EMBL/GenBank/DDBJ whole genome shotgun (WGS) entry which is preliminary data.</text>
</comment>
<evidence type="ECO:0000256" key="1">
    <source>
        <dbReference type="ARBA" id="ARBA00013258"/>
    </source>
</evidence>
<dbReference type="EMBL" id="JBEPAZ010000004">
    <property type="protein sequence ID" value="MER6427495.1"/>
    <property type="molecule type" value="Genomic_DNA"/>
</dbReference>
<dbReference type="SUPFAM" id="SSF52151">
    <property type="entry name" value="FabD/lysophospholipase-like"/>
    <property type="match status" value="1"/>
</dbReference>
<dbReference type="Proteomes" id="UP001470023">
    <property type="component" value="Unassembled WGS sequence"/>
</dbReference>
<sequence length="839" mass="87542">MSVVWAFPGQGSQRKDMGVGLFDRHPGVVARADAVLGRSVRELSADQEALRDTRALQPVLYTISALTYLDLAARGSQPDFMIGHSLGEYSALYASGAVDFETGLRLVVARAEIMGGTSGGGMLAVVGLDVDRLREVLRREGADDIDLANHNSPVQSVLSGPEESIRELAPVLRRAGAGKCVLLHISVAAHSRYMAEAARRLGAVLDTVTFREPRVPVVSNVTARPHRADEIATRLREHMCQGVRWWESLAHLVDHGVTDLVEVGPGNVLTKLWAVARAELPGPAAGEGTLVGADAGTGAEVEVGATAEAEVEAETEVSEASREVPAAVPGALPPGAGGVTPAEGPTGTPSLARPGRPTAERLGAARFRERYGLRLAWVASGTGDGAVGEEVCRSAREAGLAAFADSVGPVDFADQMGPSAFADPRGPAGFADPRGPSDFADPTGPAARTGPAAAPDAGPVPDGPRTAEAPAEALVQAVTAAARHGWGIGLRAGPGADRLVTLLLDRGVRHVEADHPYGPDAALVRFRFTGARRTPAGTPVARRHVLARVSGLDQAAAFLRPPSPDLLAELVRTGGLSAQEADAARELPVASDLAVQAPAGWHADGADAYQLLPSVAALAARGPGPEPVHVGLRGVVGTPEQAATAFALGAAFLVSTSLTACAPNARLSAQLGRTLTEVTDDDLTWAPTERYATLGVPARVVRRGTLFPARAHLLHRLLRAHRFLAEVPAARRRHIEEEVLGGPAAGLPPGALDGRVRTTDVFRWYVRETARRTGAGDPVRPLDHQLPCDPELTHFNRAALGTELAARQARTPGAVAGHLLTKAAELLAAGMVSRAEMRP</sequence>
<dbReference type="InterPro" id="IPR014043">
    <property type="entry name" value="Acyl_transferase_dom"/>
</dbReference>
<dbReference type="InterPro" id="IPR004410">
    <property type="entry name" value="Malonyl_CoA-ACP_transAc_FabD"/>
</dbReference>